<keyword evidence="2" id="KW-1185">Reference proteome</keyword>
<gene>
    <name evidence="1" type="ORF">GGR32_002079</name>
</gene>
<dbReference type="EMBL" id="JACIFO010000010">
    <property type="protein sequence ID" value="MBB4119773.1"/>
    <property type="molecule type" value="Genomic_DNA"/>
</dbReference>
<proteinExistence type="predicted"/>
<protein>
    <submittedName>
        <fullName evidence="1">Uncharacterized protein</fullName>
    </submittedName>
</protein>
<comment type="caution">
    <text evidence="1">The sequence shown here is derived from an EMBL/GenBank/DDBJ whole genome shotgun (WGS) entry which is preliminary data.</text>
</comment>
<evidence type="ECO:0000313" key="2">
    <source>
        <dbReference type="Proteomes" id="UP000553034"/>
    </source>
</evidence>
<dbReference type="Proteomes" id="UP000553034">
    <property type="component" value="Unassembled WGS sequence"/>
</dbReference>
<reference evidence="1 2" key="1">
    <citation type="submission" date="2020-08" db="EMBL/GenBank/DDBJ databases">
        <title>Genomic Encyclopedia of Type Strains, Phase IV (KMG-IV): sequencing the most valuable type-strain genomes for metagenomic binning, comparative biology and taxonomic classification.</title>
        <authorList>
            <person name="Goeker M."/>
        </authorList>
    </citation>
    <scope>NUCLEOTIDE SEQUENCE [LARGE SCALE GENOMIC DNA]</scope>
    <source>
        <strain evidence="1 2">DSM 29568</strain>
    </source>
</reference>
<dbReference type="AlphaFoldDB" id="A0A840ETB4"/>
<organism evidence="1 2">
    <name type="scientific">Mesonia hippocampi</name>
    <dbReference type="NCBI Taxonomy" id="1628250"/>
    <lineage>
        <taxon>Bacteria</taxon>
        <taxon>Pseudomonadati</taxon>
        <taxon>Bacteroidota</taxon>
        <taxon>Flavobacteriia</taxon>
        <taxon>Flavobacteriales</taxon>
        <taxon>Flavobacteriaceae</taxon>
        <taxon>Mesonia</taxon>
    </lineage>
</organism>
<name>A0A840ETB4_9FLAO</name>
<dbReference type="RefSeq" id="WP_183478117.1">
    <property type="nucleotide sequence ID" value="NZ_JACIFO010000010.1"/>
</dbReference>
<sequence length="197" mass="23602">MTSQERDIASYKETVDELQKILTEAFYQRMFKYTIFRLSSKFNIKFDVQNGLRGFKVEDFISETIASFLKSDGRKWYKDDFPDFRKQFISALDSIIHKIIKKELQKSNLTWQILDNDKYEEKDSEYEDLLKECEHILESLNASDEELLLFEPYIINGMKRSDLEQHFGISAKELTNIKKRLDRKIPIIQKHLKEQRK</sequence>
<evidence type="ECO:0000313" key="1">
    <source>
        <dbReference type="EMBL" id="MBB4119773.1"/>
    </source>
</evidence>
<accession>A0A840ETB4</accession>